<dbReference type="AlphaFoldDB" id="L2F925"/>
<name>L2F925_9GAMM</name>
<evidence type="ECO:0000313" key="1">
    <source>
        <dbReference type="EMBL" id="ELA09266.1"/>
    </source>
</evidence>
<dbReference type="RefSeq" id="WP_009767086.1">
    <property type="nucleotide sequence ID" value="NZ_ANIN01000001.1"/>
</dbReference>
<gene>
    <name evidence="1" type="ORF">MOMA_02635</name>
</gene>
<organism evidence="1 2">
    <name type="scientific">Moraxella macacae 0408225</name>
    <dbReference type="NCBI Taxonomy" id="1230338"/>
    <lineage>
        <taxon>Bacteria</taxon>
        <taxon>Pseudomonadati</taxon>
        <taxon>Pseudomonadota</taxon>
        <taxon>Gammaproteobacteria</taxon>
        <taxon>Moraxellales</taxon>
        <taxon>Moraxellaceae</taxon>
        <taxon>Moraxella</taxon>
    </lineage>
</organism>
<keyword evidence="2" id="KW-1185">Reference proteome</keyword>
<protein>
    <submittedName>
        <fullName evidence="1">Uncharacterized protein</fullName>
    </submittedName>
</protein>
<evidence type="ECO:0000313" key="2">
    <source>
        <dbReference type="Proteomes" id="UP000023795"/>
    </source>
</evidence>
<accession>L2F925</accession>
<proteinExistence type="predicted"/>
<dbReference type="Proteomes" id="UP000023795">
    <property type="component" value="Unassembled WGS sequence"/>
</dbReference>
<comment type="caution">
    <text evidence="1">The sequence shown here is derived from an EMBL/GenBank/DDBJ whole genome shotgun (WGS) entry which is preliminary data.</text>
</comment>
<reference evidence="1 2" key="1">
    <citation type="journal article" date="2013" name="Genome Announc.">
        <title>Genome Sequence of Moraxella macacae 0408225, a Novel Bacterial Species Isolated from a Cynomolgus Macaque with Epistaxis.</title>
        <authorList>
            <person name="Ladner J.T."/>
            <person name="Whitehouse C.A."/>
            <person name="Koroleva G.I."/>
            <person name="Palacios G.F."/>
        </authorList>
    </citation>
    <scope>NUCLEOTIDE SEQUENCE [LARGE SCALE GENOMIC DNA]</scope>
    <source>
        <strain evidence="1 2">0408225</strain>
    </source>
</reference>
<sequence>MAEDFDFEYYKSIDFSNARSVRLNPKIKAFQDRKKEYDRIFLGQFDLDVQEIINQHNNPKDRERLNTVIRALFATA</sequence>
<dbReference type="EMBL" id="ANIN01000001">
    <property type="protein sequence ID" value="ELA09266.1"/>
    <property type="molecule type" value="Genomic_DNA"/>
</dbReference>
<dbReference type="OrthoDB" id="6648570at2"/>
<dbReference type="PATRIC" id="fig|1230338.3.peg.575"/>